<reference evidence="1" key="2">
    <citation type="submission" date="2025-08" db="UniProtKB">
        <authorList>
            <consortium name="Ensembl"/>
        </authorList>
    </citation>
    <scope>IDENTIFICATION</scope>
</reference>
<organism evidence="1 2">
    <name type="scientific">Myripristis murdjan</name>
    <name type="common">pinecone soldierfish</name>
    <dbReference type="NCBI Taxonomy" id="586833"/>
    <lineage>
        <taxon>Eukaryota</taxon>
        <taxon>Metazoa</taxon>
        <taxon>Chordata</taxon>
        <taxon>Craniata</taxon>
        <taxon>Vertebrata</taxon>
        <taxon>Euteleostomi</taxon>
        <taxon>Actinopterygii</taxon>
        <taxon>Neopterygii</taxon>
        <taxon>Teleostei</taxon>
        <taxon>Neoteleostei</taxon>
        <taxon>Acanthomorphata</taxon>
        <taxon>Holocentriformes</taxon>
        <taxon>Holocentridae</taxon>
        <taxon>Myripristis</taxon>
    </lineage>
</organism>
<proteinExistence type="predicted"/>
<sequence>MACYEKTVYTEFKLKNKALLSLFPLGHSLSSALVPEGRQSLCCSHFTRTLEATQEFSVRNDTLEQAGRQQSHTTH</sequence>
<dbReference type="Proteomes" id="UP000472263">
    <property type="component" value="Chromosome 14"/>
</dbReference>
<protein>
    <submittedName>
        <fullName evidence="1">Uncharacterized protein</fullName>
    </submittedName>
</protein>
<dbReference type="AlphaFoldDB" id="A0A667Z117"/>
<keyword evidence="2" id="KW-1185">Reference proteome</keyword>
<dbReference type="InParanoid" id="A0A667Z117"/>
<evidence type="ECO:0000313" key="2">
    <source>
        <dbReference type="Proteomes" id="UP000472263"/>
    </source>
</evidence>
<dbReference type="Ensembl" id="ENSMMDT00005034556.1">
    <property type="protein sequence ID" value="ENSMMDP00005033812.1"/>
    <property type="gene ID" value="ENSMMDG00005015916.1"/>
</dbReference>
<name>A0A667Z117_9TELE</name>
<evidence type="ECO:0000313" key="1">
    <source>
        <dbReference type="Ensembl" id="ENSMMDP00005033812.1"/>
    </source>
</evidence>
<accession>A0A667Z117</accession>
<reference evidence="1" key="1">
    <citation type="submission" date="2019-06" db="EMBL/GenBank/DDBJ databases">
        <authorList>
            <consortium name="Wellcome Sanger Institute Data Sharing"/>
        </authorList>
    </citation>
    <scope>NUCLEOTIDE SEQUENCE [LARGE SCALE GENOMIC DNA]</scope>
</reference>
<reference evidence="1" key="3">
    <citation type="submission" date="2025-09" db="UniProtKB">
        <authorList>
            <consortium name="Ensembl"/>
        </authorList>
    </citation>
    <scope>IDENTIFICATION</scope>
</reference>